<dbReference type="EMBL" id="RYZW01000066">
    <property type="protein sequence ID" value="TDZ53826.1"/>
    <property type="molecule type" value="Genomic_DNA"/>
</dbReference>
<protein>
    <submittedName>
        <fullName evidence="2">Uncharacterized protein</fullName>
    </submittedName>
</protein>
<keyword evidence="3" id="KW-1185">Reference proteome</keyword>
<gene>
    <name evidence="2" type="ORF">CTRI78_v006759</name>
</gene>
<evidence type="ECO:0000313" key="2">
    <source>
        <dbReference type="EMBL" id="TDZ53826.1"/>
    </source>
</evidence>
<organism evidence="2 3">
    <name type="scientific">Colletotrichum trifolii</name>
    <dbReference type="NCBI Taxonomy" id="5466"/>
    <lineage>
        <taxon>Eukaryota</taxon>
        <taxon>Fungi</taxon>
        <taxon>Dikarya</taxon>
        <taxon>Ascomycota</taxon>
        <taxon>Pezizomycotina</taxon>
        <taxon>Sordariomycetes</taxon>
        <taxon>Hypocreomycetidae</taxon>
        <taxon>Glomerellales</taxon>
        <taxon>Glomerellaceae</taxon>
        <taxon>Colletotrichum</taxon>
        <taxon>Colletotrichum orbiculare species complex</taxon>
    </lineage>
</organism>
<keyword evidence="1" id="KW-0732">Signal</keyword>
<dbReference type="AlphaFoldDB" id="A0A4R8RBM3"/>
<proteinExistence type="predicted"/>
<sequence length="78" mass="8564">MLAINILSVLFAATVAARQGTRCPGRHDETNCSGKNIVKCSGDQNGVWKWNFVESCADKGPNWYCSIDSFDKAKCFTS</sequence>
<evidence type="ECO:0000256" key="1">
    <source>
        <dbReference type="SAM" id="SignalP"/>
    </source>
</evidence>
<name>A0A4R8RBM3_COLTR</name>
<feature type="signal peptide" evidence="1">
    <location>
        <begin position="1"/>
        <end position="17"/>
    </location>
</feature>
<feature type="chain" id="PRO_5020343314" evidence="1">
    <location>
        <begin position="18"/>
        <end position="78"/>
    </location>
</feature>
<reference evidence="2 3" key="1">
    <citation type="submission" date="2018-12" db="EMBL/GenBank/DDBJ databases">
        <title>Genome sequence and assembly of Colletotrichum trifolii.</title>
        <authorList>
            <person name="Gan P."/>
            <person name="Shirasu K."/>
        </authorList>
    </citation>
    <scope>NUCLEOTIDE SEQUENCE [LARGE SCALE GENOMIC DNA]</scope>
    <source>
        <strain evidence="2 3">543-2</strain>
    </source>
</reference>
<evidence type="ECO:0000313" key="3">
    <source>
        <dbReference type="Proteomes" id="UP000295703"/>
    </source>
</evidence>
<dbReference type="Proteomes" id="UP000295703">
    <property type="component" value="Unassembled WGS sequence"/>
</dbReference>
<comment type="caution">
    <text evidence="2">The sequence shown here is derived from an EMBL/GenBank/DDBJ whole genome shotgun (WGS) entry which is preliminary data.</text>
</comment>
<accession>A0A4R8RBM3</accession>